<dbReference type="InterPro" id="IPR038213">
    <property type="entry name" value="IFI6/IFI27-like_sf"/>
</dbReference>
<evidence type="ECO:0000313" key="7">
    <source>
        <dbReference type="Proteomes" id="UP000700596"/>
    </source>
</evidence>
<gene>
    <name evidence="6" type="ORF">B0J11DRAFT_583583</name>
</gene>
<keyword evidence="4" id="KW-1133">Transmembrane helix</keyword>
<sequence length="128" mass="12943">MGQSVSKAIKHIKEAIVATTRRILPPIVQYIVEHPIRAAFHVVNAVALIAPAAIFSPVLGLVGFTGVGIAGGSIAAGVQSAMGTVGAGSVFATLQSAAMGGYGTTVVANGVRAGVMMAEHENFRSSRS</sequence>
<dbReference type="Pfam" id="PF06140">
    <property type="entry name" value="Ifi-6-16"/>
    <property type="match status" value="1"/>
</dbReference>
<dbReference type="InterPro" id="IPR009311">
    <property type="entry name" value="IFI6/IFI27-like"/>
</dbReference>
<reference evidence="6" key="1">
    <citation type="journal article" date="2021" name="Nat. Commun.">
        <title>Genetic determinants of endophytism in the Arabidopsis root mycobiome.</title>
        <authorList>
            <person name="Mesny F."/>
            <person name="Miyauchi S."/>
            <person name="Thiergart T."/>
            <person name="Pickel B."/>
            <person name="Atanasova L."/>
            <person name="Karlsson M."/>
            <person name="Huettel B."/>
            <person name="Barry K.W."/>
            <person name="Haridas S."/>
            <person name="Chen C."/>
            <person name="Bauer D."/>
            <person name="Andreopoulos W."/>
            <person name="Pangilinan J."/>
            <person name="LaButti K."/>
            <person name="Riley R."/>
            <person name="Lipzen A."/>
            <person name="Clum A."/>
            <person name="Drula E."/>
            <person name="Henrissat B."/>
            <person name="Kohler A."/>
            <person name="Grigoriev I.V."/>
            <person name="Martin F.M."/>
            <person name="Hacquard S."/>
        </authorList>
    </citation>
    <scope>NUCLEOTIDE SEQUENCE</scope>
    <source>
        <strain evidence="6">MPI-CAGE-CH-0243</strain>
    </source>
</reference>
<name>A0A9P9DDN5_9PLEO</name>
<keyword evidence="5" id="KW-0472">Membrane</keyword>
<comment type="similarity">
    <text evidence="2">Belongs to the IFI6/IFI27 family.</text>
</comment>
<protein>
    <submittedName>
        <fullName evidence="6">Uncharacterized protein</fullName>
    </submittedName>
</protein>
<dbReference type="Gene3D" id="6.10.110.10">
    <property type="match status" value="1"/>
</dbReference>
<keyword evidence="7" id="KW-1185">Reference proteome</keyword>
<keyword evidence="3" id="KW-0812">Transmembrane</keyword>
<proteinExistence type="inferred from homology"/>
<dbReference type="OrthoDB" id="3798292at2759"/>
<evidence type="ECO:0000256" key="1">
    <source>
        <dbReference type="ARBA" id="ARBA00004141"/>
    </source>
</evidence>
<dbReference type="EMBL" id="JAGMWT010000014">
    <property type="protein sequence ID" value="KAH7116876.1"/>
    <property type="molecule type" value="Genomic_DNA"/>
</dbReference>
<dbReference type="AlphaFoldDB" id="A0A9P9DDN5"/>
<accession>A0A9P9DDN5</accession>
<dbReference type="Proteomes" id="UP000700596">
    <property type="component" value="Unassembled WGS sequence"/>
</dbReference>
<evidence type="ECO:0000256" key="4">
    <source>
        <dbReference type="ARBA" id="ARBA00022989"/>
    </source>
</evidence>
<comment type="subcellular location">
    <subcellularLocation>
        <location evidence="1">Membrane</location>
        <topology evidence="1">Multi-pass membrane protein</topology>
    </subcellularLocation>
</comment>
<evidence type="ECO:0000256" key="3">
    <source>
        <dbReference type="ARBA" id="ARBA00022692"/>
    </source>
</evidence>
<evidence type="ECO:0000256" key="5">
    <source>
        <dbReference type="ARBA" id="ARBA00023136"/>
    </source>
</evidence>
<evidence type="ECO:0000256" key="2">
    <source>
        <dbReference type="ARBA" id="ARBA00007262"/>
    </source>
</evidence>
<comment type="caution">
    <text evidence="6">The sequence shown here is derived from an EMBL/GenBank/DDBJ whole genome shotgun (WGS) entry which is preliminary data.</text>
</comment>
<dbReference type="PANTHER" id="PTHR16932">
    <property type="entry name" value="INTERFERON ALPHA-INDUCIBLE PROTEIN 27"/>
    <property type="match status" value="1"/>
</dbReference>
<evidence type="ECO:0000313" key="6">
    <source>
        <dbReference type="EMBL" id="KAH7116876.1"/>
    </source>
</evidence>
<dbReference type="PANTHER" id="PTHR16932:SF18">
    <property type="entry name" value="INTERFERON, ALPHA-INDUCIBLE PROTEIN 27-LIKE 2"/>
    <property type="match status" value="1"/>
</dbReference>
<organism evidence="6 7">
    <name type="scientific">Dendryphion nanum</name>
    <dbReference type="NCBI Taxonomy" id="256645"/>
    <lineage>
        <taxon>Eukaryota</taxon>
        <taxon>Fungi</taxon>
        <taxon>Dikarya</taxon>
        <taxon>Ascomycota</taxon>
        <taxon>Pezizomycotina</taxon>
        <taxon>Dothideomycetes</taxon>
        <taxon>Pleosporomycetidae</taxon>
        <taxon>Pleosporales</taxon>
        <taxon>Torulaceae</taxon>
        <taxon>Dendryphion</taxon>
    </lineage>
</organism>
<dbReference type="GO" id="GO:0016020">
    <property type="term" value="C:membrane"/>
    <property type="evidence" value="ECO:0007669"/>
    <property type="project" value="UniProtKB-SubCell"/>
</dbReference>